<feature type="transmembrane region" description="Helical" evidence="8">
    <location>
        <begin position="77"/>
        <end position="109"/>
    </location>
</feature>
<feature type="transmembrane region" description="Helical" evidence="8">
    <location>
        <begin position="360"/>
        <end position="378"/>
    </location>
</feature>
<comment type="similarity">
    <text evidence="7">Belongs to the glycosyltransferase 87 family.</text>
</comment>
<sequence length="393" mass="46386">MRKLYQSFLVFLRKPFLTDYRTLFALWMLLPVIATLTKFKSYNNFLIFRYVFWHTIDHTSLYTSYEQYYDTNHYGPFFSLVIAPFAIFPEYFGLLLWEIALALALFYSIRKLPLSDKKLIFIYWFCAHELLTALFMSQFNIAIAAIILVTFYCIEKEKDIWAAFWIMFGTFVKLYGVVGLAFFFFSKHKGKFIFYLFVWAIVMFIAPMVISSPDYIISQYWEWWESLISKNADNAFAYSQNISLLGMVRKISQCTSYSDLLIIIPGLFILGLPYLRFKQFKYKAFRFTLLASVMMFVVLFSTGSESSTYIIPFVGVAIWYIVAPWKRSKWDIALMVFAFILTSMSPSDLFPSFIRKQYVVPYALKALPCVLIWFKLSYEMCRNDYSPQSVINE</sequence>
<dbReference type="InterPro" id="IPR018584">
    <property type="entry name" value="GT87"/>
</dbReference>
<keyword evidence="4 8" id="KW-0812">Transmembrane</keyword>
<dbReference type="Pfam" id="PF09594">
    <property type="entry name" value="GT87"/>
    <property type="match status" value="1"/>
</dbReference>
<dbReference type="Proteomes" id="UP000267159">
    <property type="component" value="Unassembled WGS sequence"/>
</dbReference>
<feature type="transmembrane region" description="Helical" evidence="8">
    <location>
        <begin position="257"/>
        <end position="277"/>
    </location>
</feature>
<feature type="transmembrane region" description="Helical" evidence="8">
    <location>
        <begin position="160"/>
        <end position="185"/>
    </location>
</feature>
<keyword evidence="2" id="KW-1003">Cell membrane</keyword>
<accession>A0A3L8AAU0</accession>
<name>A0A3L8AAU0_9BACE</name>
<evidence type="ECO:0000256" key="8">
    <source>
        <dbReference type="SAM" id="Phobius"/>
    </source>
</evidence>
<keyword evidence="6 8" id="KW-0472">Membrane</keyword>
<dbReference type="GO" id="GO:0016758">
    <property type="term" value="F:hexosyltransferase activity"/>
    <property type="evidence" value="ECO:0007669"/>
    <property type="project" value="InterPro"/>
</dbReference>
<evidence type="ECO:0000313" key="9">
    <source>
        <dbReference type="EMBL" id="RLT81074.1"/>
    </source>
</evidence>
<dbReference type="RefSeq" id="WP_121765641.1">
    <property type="nucleotide sequence ID" value="NZ_CAOMOF010000026.1"/>
</dbReference>
<evidence type="ECO:0000256" key="6">
    <source>
        <dbReference type="ARBA" id="ARBA00023136"/>
    </source>
</evidence>
<keyword evidence="3" id="KW-0808">Transferase</keyword>
<dbReference type="EMBL" id="RAZM01000010">
    <property type="protein sequence ID" value="RLT81074.1"/>
    <property type="molecule type" value="Genomic_DNA"/>
</dbReference>
<feature type="transmembrane region" description="Helical" evidence="8">
    <location>
        <begin position="192"/>
        <end position="210"/>
    </location>
</feature>
<comment type="subcellular location">
    <subcellularLocation>
        <location evidence="1">Cell membrane</location>
        <topology evidence="1">Multi-pass membrane protein</topology>
    </subcellularLocation>
</comment>
<evidence type="ECO:0000256" key="2">
    <source>
        <dbReference type="ARBA" id="ARBA00022475"/>
    </source>
</evidence>
<dbReference type="STRING" id="1235814.GCA_000613385_04879"/>
<gene>
    <name evidence="9" type="ORF">D7Y07_05235</name>
</gene>
<evidence type="ECO:0000256" key="4">
    <source>
        <dbReference type="ARBA" id="ARBA00022692"/>
    </source>
</evidence>
<evidence type="ECO:0000256" key="7">
    <source>
        <dbReference type="ARBA" id="ARBA00024033"/>
    </source>
</evidence>
<feature type="transmembrane region" description="Helical" evidence="8">
    <location>
        <begin position="284"/>
        <end position="303"/>
    </location>
</feature>
<proteinExistence type="inferred from homology"/>
<reference evidence="9 10" key="1">
    <citation type="submission" date="2018-09" db="EMBL/GenBank/DDBJ databases">
        <title>Murine metabolic-syndrome-specific gut microbial biobank.</title>
        <authorList>
            <person name="Liu C."/>
        </authorList>
    </citation>
    <scope>NUCLEOTIDE SEQUENCE [LARGE SCALE GENOMIC DNA]</scope>
    <source>
        <strain evidence="9 10">0.1X-D8-26</strain>
    </source>
</reference>
<evidence type="ECO:0000256" key="1">
    <source>
        <dbReference type="ARBA" id="ARBA00004651"/>
    </source>
</evidence>
<feature type="transmembrane region" description="Helical" evidence="8">
    <location>
        <begin position="20"/>
        <end position="39"/>
    </location>
</feature>
<keyword evidence="5 8" id="KW-1133">Transmembrane helix</keyword>
<dbReference type="AlphaFoldDB" id="A0A3L8AAU0"/>
<evidence type="ECO:0000256" key="3">
    <source>
        <dbReference type="ARBA" id="ARBA00022679"/>
    </source>
</evidence>
<evidence type="ECO:0000256" key="5">
    <source>
        <dbReference type="ARBA" id="ARBA00022989"/>
    </source>
</evidence>
<feature type="transmembrane region" description="Helical" evidence="8">
    <location>
        <begin position="121"/>
        <end position="154"/>
    </location>
</feature>
<feature type="transmembrane region" description="Helical" evidence="8">
    <location>
        <begin position="309"/>
        <end position="325"/>
    </location>
</feature>
<comment type="caution">
    <text evidence="9">The sequence shown here is derived from an EMBL/GenBank/DDBJ whole genome shotgun (WGS) entry which is preliminary data.</text>
</comment>
<protein>
    <submittedName>
        <fullName evidence="9">DUF2029 domain-containing protein</fullName>
    </submittedName>
</protein>
<evidence type="ECO:0000313" key="10">
    <source>
        <dbReference type="Proteomes" id="UP000267159"/>
    </source>
</evidence>
<organism evidence="9 10">
    <name type="scientific">Bacteroides acidifaciens</name>
    <dbReference type="NCBI Taxonomy" id="85831"/>
    <lineage>
        <taxon>Bacteria</taxon>
        <taxon>Pseudomonadati</taxon>
        <taxon>Bacteroidota</taxon>
        <taxon>Bacteroidia</taxon>
        <taxon>Bacteroidales</taxon>
        <taxon>Bacteroidaceae</taxon>
        <taxon>Bacteroides</taxon>
    </lineage>
</organism>
<dbReference type="GO" id="GO:0005886">
    <property type="term" value="C:plasma membrane"/>
    <property type="evidence" value="ECO:0007669"/>
    <property type="project" value="UniProtKB-SubCell"/>
</dbReference>
<feature type="transmembrane region" description="Helical" evidence="8">
    <location>
        <begin position="332"/>
        <end position="354"/>
    </location>
</feature>